<dbReference type="Proteomes" id="UP000544872">
    <property type="component" value="Unassembled WGS sequence"/>
</dbReference>
<dbReference type="AlphaFoldDB" id="A0A7W9ZCZ1"/>
<evidence type="ECO:0000256" key="2">
    <source>
        <dbReference type="ARBA" id="ARBA00023002"/>
    </source>
</evidence>
<dbReference type="Pfam" id="PF13561">
    <property type="entry name" value="adh_short_C2"/>
    <property type="match status" value="1"/>
</dbReference>
<dbReference type="RefSeq" id="WP_184261208.1">
    <property type="nucleotide sequence ID" value="NZ_JACIIX010000001.1"/>
</dbReference>
<feature type="domain" description="Ketoreductase" evidence="3">
    <location>
        <begin position="8"/>
        <end position="168"/>
    </location>
</feature>
<evidence type="ECO:0000313" key="4">
    <source>
        <dbReference type="EMBL" id="MBB6209197.1"/>
    </source>
</evidence>
<protein>
    <submittedName>
        <fullName evidence="4">NAD(P)-dependent dehydrogenase (Short-subunit alcohol dehydrogenase family)</fullName>
    </submittedName>
</protein>
<dbReference type="FunFam" id="3.40.50.720:FF:000084">
    <property type="entry name" value="Short-chain dehydrogenase reductase"/>
    <property type="match status" value="1"/>
</dbReference>
<dbReference type="Gene3D" id="3.40.50.720">
    <property type="entry name" value="NAD(P)-binding Rossmann-like Domain"/>
    <property type="match status" value="1"/>
</dbReference>
<comment type="similarity">
    <text evidence="1">Belongs to the short-chain dehydrogenases/reductases (SDR) family.</text>
</comment>
<dbReference type="PANTHER" id="PTHR48107">
    <property type="entry name" value="NADPH-DEPENDENT ALDEHYDE REDUCTASE-LIKE PROTEIN, CHLOROPLASTIC-RELATED"/>
    <property type="match status" value="1"/>
</dbReference>
<evidence type="ECO:0000256" key="1">
    <source>
        <dbReference type="ARBA" id="ARBA00006484"/>
    </source>
</evidence>
<dbReference type="SMART" id="SM00822">
    <property type="entry name" value="PKS_KR"/>
    <property type="match status" value="1"/>
</dbReference>
<dbReference type="PRINTS" id="PR00081">
    <property type="entry name" value="GDHRDH"/>
</dbReference>
<dbReference type="SUPFAM" id="SSF51735">
    <property type="entry name" value="NAD(P)-binding Rossmann-fold domains"/>
    <property type="match status" value="1"/>
</dbReference>
<keyword evidence="5" id="KW-1185">Reference proteome</keyword>
<dbReference type="GO" id="GO:0016614">
    <property type="term" value="F:oxidoreductase activity, acting on CH-OH group of donors"/>
    <property type="evidence" value="ECO:0007669"/>
    <property type="project" value="UniProtKB-ARBA"/>
</dbReference>
<organism evidence="4 5">
    <name type="scientific">Novispirillum itersonii</name>
    <name type="common">Aquaspirillum itersonii</name>
    <dbReference type="NCBI Taxonomy" id="189"/>
    <lineage>
        <taxon>Bacteria</taxon>
        <taxon>Pseudomonadati</taxon>
        <taxon>Pseudomonadota</taxon>
        <taxon>Alphaproteobacteria</taxon>
        <taxon>Rhodospirillales</taxon>
        <taxon>Novispirillaceae</taxon>
        <taxon>Novispirillum</taxon>
    </lineage>
</organism>
<comment type="caution">
    <text evidence="4">The sequence shown here is derived from an EMBL/GenBank/DDBJ whole genome shotgun (WGS) entry which is preliminary data.</text>
</comment>
<dbReference type="EMBL" id="JACIIX010000001">
    <property type="protein sequence ID" value="MBB6209197.1"/>
    <property type="molecule type" value="Genomic_DNA"/>
</dbReference>
<dbReference type="InterPro" id="IPR002347">
    <property type="entry name" value="SDR_fam"/>
</dbReference>
<sequence length="253" mass="25582">MTSPSSAPVALITGGSRGIGAETARQLAAAGWQVGLTYVSDRAAAEAVVNALRATGSNAVAVQADVARAEEVSAAFDAVEQALGPVRGVVGNAGIVAKAGDLADTTPERLARMVEVNVLGSLLVARESARRLSTRHGGSGGSVVLVSSGASRRGSPHEWVDYAATKGAVDTLTIGLSKELAAEGVRVNCVRPGLIDTEIHAASGIPDRIQKWEKVVPMQRAGTAAEVAAAIVWLLGDASPYTTGAILDVGGGV</sequence>
<evidence type="ECO:0000259" key="3">
    <source>
        <dbReference type="SMART" id="SM00822"/>
    </source>
</evidence>
<gene>
    <name evidence="4" type="ORF">FHS48_000578</name>
</gene>
<dbReference type="PANTHER" id="PTHR48107:SF7">
    <property type="entry name" value="RE15974P"/>
    <property type="match status" value="1"/>
</dbReference>
<evidence type="ECO:0000313" key="5">
    <source>
        <dbReference type="Proteomes" id="UP000544872"/>
    </source>
</evidence>
<dbReference type="InterPro" id="IPR057326">
    <property type="entry name" value="KR_dom"/>
</dbReference>
<proteinExistence type="inferred from homology"/>
<accession>A0A7W9ZCZ1</accession>
<name>A0A7W9ZCZ1_NOVIT</name>
<reference evidence="4 5" key="1">
    <citation type="submission" date="2020-08" db="EMBL/GenBank/DDBJ databases">
        <title>Genomic Encyclopedia of Type Strains, Phase IV (KMG-IV): sequencing the most valuable type-strain genomes for metagenomic binning, comparative biology and taxonomic classification.</title>
        <authorList>
            <person name="Goeker M."/>
        </authorList>
    </citation>
    <scope>NUCLEOTIDE SEQUENCE [LARGE SCALE GENOMIC DNA]</scope>
    <source>
        <strain evidence="4 5">DSM 11590</strain>
    </source>
</reference>
<dbReference type="InterPro" id="IPR036291">
    <property type="entry name" value="NAD(P)-bd_dom_sf"/>
</dbReference>
<dbReference type="CDD" id="cd05233">
    <property type="entry name" value="SDR_c"/>
    <property type="match status" value="1"/>
</dbReference>
<keyword evidence="2" id="KW-0560">Oxidoreductase</keyword>
<dbReference type="PRINTS" id="PR00080">
    <property type="entry name" value="SDRFAMILY"/>
</dbReference>